<evidence type="ECO:0008006" key="5">
    <source>
        <dbReference type="Google" id="ProtNLM"/>
    </source>
</evidence>
<dbReference type="RefSeq" id="WP_198424012.1">
    <property type="nucleotide sequence ID" value="NZ_JACHZG010000001.1"/>
</dbReference>
<dbReference type="EMBL" id="JACHZG010000001">
    <property type="protein sequence ID" value="MBB3328552.1"/>
    <property type="molecule type" value="Genomic_DNA"/>
</dbReference>
<keyword evidence="4" id="KW-1185">Reference proteome</keyword>
<organism evidence="3 4">
    <name type="scientific">Microlunatus antarcticus</name>
    <dbReference type="NCBI Taxonomy" id="53388"/>
    <lineage>
        <taxon>Bacteria</taxon>
        <taxon>Bacillati</taxon>
        <taxon>Actinomycetota</taxon>
        <taxon>Actinomycetes</taxon>
        <taxon>Propionibacteriales</taxon>
        <taxon>Propionibacteriaceae</taxon>
        <taxon>Microlunatus</taxon>
    </lineage>
</organism>
<reference evidence="3 4" key="1">
    <citation type="submission" date="2020-08" db="EMBL/GenBank/DDBJ databases">
        <title>Sequencing the genomes of 1000 actinobacteria strains.</title>
        <authorList>
            <person name="Klenk H.-P."/>
        </authorList>
    </citation>
    <scope>NUCLEOTIDE SEQUENCE [LARGE SCALE GENOMIC DNA]</scope>
    <source>
        <strain evidence="3 4">DSM 11053</strain>
    </source>
</reference>
<dbReference type="InterPro" id="IPR018658">
    <property type="entry name" value="DUF2089"/>
</dbReference>
<evidence type="ECO:0000259" key="2">
    <source>
        <dbReference type="Pfam" id="PF22747"/>
    </source>
</evidence>
<sequence length="136" mass="14560">MTGVGERVRATDPHRHRAPSACPVCGDQLAVTRLGCGTCGTELAGLFAPCDYCALDDRESELLRVFLASRGNLREVEKHLGVSYPTARARFNDLLRKLGLAGVEEAPTVLTREQILSEVASGALTPDAAQELLANL</sequence>
<gene>
    <name evidence="3" type="ORF">FHX39_003496</name>
</gene>
<evidence type="ECO:0000313" key="3">
    <source>
        <dbReference type="EMBL" id="MBB3328552.1"/>
    </source>
</evidence>
<dbReference type="Pfam" id="PF22747">
    <property type="entry name" value="Zn_ribbon_DUF2089"/>
    <property type="match status" value="1"/>
</dbReference>
<name>A0A7W5P8J2_9ACTN</name>
<evidence type="ECO:0000313" key="4">
    <source>
        <dbReference type="Proteomes" id="UP000565572"/>
    </source>
</evidence>
<feature type="domain" description="DUF2089" evidence="1">
    <location>
        <begin position="55"/>
        <end position="100"/>
    </location>
</feature>
<feature type="domain" description="DUF2089" evidence="2">
    <location>
        <begin position="22"/>
        <end position="51"/>
    </location>
</feature>
<dbReference type="AlphaFoldDB" id="A0A7W5P8J2"/>
<dbReference type="Pfam" id="PF09862">
    <property type="entry name" value="DUF2089"/>
    <property type="match status" value="1"/>
</dbReference>
<comment type="caution">
    <text evidence="3">The sequence shown here is derived from an EMBL/GenBank/DDBJ whole genome shotgun (WGS) entry which is preliminary data.</text>
</comment>
<evidence type="ECO:0000259" key="1">
    <source>
        <dbReference type="Pfam" id="PF09862"/>
    </source>
</evidence>
<protein>
    <recommendedName>
        <fullName evidence="5">DUF2089 domain-containing protein</fullName>
    </recommendedName>
</protein>
<accession>A0A7W5P8J2</accession>
<dbReference type="Proteomes" id="UP000565572">
    <property type="component" value="Unassembled WGS sequence"/>
</dbReference>
<dbReference type="InterPro" id="IPR053957">
    <property type="entry name" value="DUF2089_Zn_ribbon"/>
</dbReference>
<proteinExistence type="predicted"/>